<protein>
    <submittedName>
        <fullName evidence="2">Uncharacterized protein</fullName>
    </submittedName>
</protein>
<evidence type="ECO:0000313" key="2">
    <source>
        <dbReference type="EMBL" id="KAK6158112.1"/>
    </source>
</evidence>
<accession>A0ABR0XG17</accession>
<dbReference type="Pfam" id="PF01803">
    <property type="entry name" value="LIM_bind"/>
    <property type="match status" value="1"/>
</dbReference>
<keyword evidence="3" id="KW-1185">Reference proteome</keyword>
<dbReference type="InterPro" id="IPR029005">
    <property type="entry name" value="LIM-bd/SEUSS"/>
</dbReference>
<dbReference type="Proteomes" id="UP001318860">
    <property type="component" value="Unassembled WGS sequence"/>
</dbReference>
<gene>
    <name evidence="2" type="ORF">DH2020_005426</name>
</gene>
<comment type="caution">
    <text evidence="2">The sequence shown here is derived from an EMBL/GenBank/DDBJ whole genome shotgun (WGS) entry which is preliminary data.</text>
</comment>
<dbReference type="PANTHER" id="PTHR10378">
    <property type="entry name" value="LIM DOMAIN-BINDING PROTEIN"/>
    <property type="match status" value="1"/>
</dbReference>
<name>A0ABR0XG17_REHGL</name>
<sequence length="674" mass="76475">MVPVNGAGGFLEALSSHNSLKNEEHMDSVLSMAQLNTNFASNVMNSSFLENSSTWRSAVAHELYNPVNVFRSDDTFSQSCRGGQKGRKKQQLENTKGPKSPCKTKLQTRQDPLPFQIKKEPDMLTPIPKKRRLDVNQENVHQQQQDKIIEEMMLKELRDQNPQLVAMIEQYGLRNQLQLPILHSAPQLRGFQLQLPKQQIINLMQDQGNLQTSFAPLLDGGICSRRLKQYLYHLRNNTHDNSIAYWKKFVSEYYAPGSRKKWCFSKYENIELHTTGVFCPNSMLYVYFSSCDLVEATFDIFPRLFKIKFESGMLDEILFLDSPRACKIPSGLVLEYSKATQESVYEKFRVVHEGKLRIVFRYDLKILSWEFCAQNHEEFLLRRLITPQVNQMVQAAKTYQNDIQNGASFRVSSEDLQTLCDTFVSAGDQLARNMETPLVNDLGYPKRFIRCLQIAEVVDSMKDIMALSDETKTGPIECLDNYSQSNKTYNQTKEKQRIELFMGSHNLPAFSEQPGPKYHANGYLTTENGVISGSENPGLAFVNLNHQLVGQQISSIASSGREGQELCSMNSVPTSHCKNPHQALVDKLLHEMAAGKCAETTYGKRNLEAVPHHQFNRKCVTRNDLSFSKAASSGNLTGVGRNVTVKDEPYSPERLPEAFHSSSVGFAKIEDMGW</sequence>
<organism evidence="2 3">
    <name type="scientific">Rehmannia glutinosa</name>
    <name type="common">Chinese foxglove</name>
    <dbReference type="NCBI Taxonomy" id="99300"/>
    <lineage>
        <taxon>Eukaryota</taxon>
        <taxon>Viridiplantae</taxon>
        <taxon>Streptophyta</taxon>
        <taxon>Embryophyta</taxon>
        <taxon>Tracheophyta</taxon>
        <taxon>Spermatophyta</taxon>
        <taxon>Magnoliopsida</taxon>
        <taxon>eudicotyledons</taxon>
        <taxon>Gunneridae</taxon>
        <taxon>Pentapetalae</taxon>
        <taxon>asterids</taxon>
        <taxon>lamiids</taxon>
        <taxon>Lamiales</taxon>
        <taxon>Orobanchaceae</taxon>
        <taxon>Rehmannieae</taxon>
        <taxon>Rehmannia</taxon>
    </lineage>
</organism>
<reference evidence="2 3" key="1">
    <citation type="journal article" date="2021" name="Comput. Struct. Biotechnol. J.">
        <title>De novo genome assembly of the potent medicinal plant Rehmannia glutinosa using nanopore technology.</title>
        <authorList>
            <person name="Ma L."/>
            <person name="Dong C."/>
            <person name="Song C."/>
            <person name="Wang X."/>
            <person name="Zheng X."/>
            <person name="Niu Y."/>
            <person name="Chen S."/>
            <person name="Feng W."/>
        </authorList>
    </citation>
    <scope>NUCLEOTIDE SEQUENCE [LARGE SCALE GENOMIC DNA]</scope>
    <source>
        <strain evidence="2">DH-2019</strain>
    </source>
</reference>
<dbReference type="EMBL" id="JABTTQ020000004">
    <property type="protein sequence ID" value="KAK6158112.1"/>
    <property type="molecule type" value="Genomic_DNA"/>
</dbReference>
<feature type="region of interest" description="Disordered" evidence="1">
    <location>
        <begin position="76"/>
        <end position="110"/>
    </location>
</feature>
<evidence type="ECO:0000313" key="3">
    <source>
        <dbReference type="Proteomes" id="UP001318860"/>
    </source>
</evidence>
<proteinExistence type="predicted"/>
<evidence type="ECO:0000256" key="1">
    <source>
        <dbReference type="SAM" id="MobiDB-lite"/>
    </source>
</evidence>